<feature type="domain" description="GSCFA" evidence="1">
    <location>
        <begin position="21"/>
        <end position="257"/>
    </location>
</feature>
<dbReference type="EMBL" id="CP032819">
    <property type="protein sequence ID" value="AZS29760.1"/>
    <property type="molecule type" value="Genomic_DNA"/>
</dbReference>
<accession>A0A3S9VTE7</accession>
<evidence type="ECO:0000259" key="1">
    <source>
        <dbReference type="Pfam" id="PF08885"/>
    </source>
</evidence>
<dbReference type="OrthoDB" id="9807687at2"/>
<proteinExistence type="predicted"/>
<name>A0A3S9VTE7_9BACT</name>
<dbReference type="Proteomes" id="UP000270673">
    <property type="component" value="Chromosome"/>
</dbReference>
<dbReference type="RefSeq" id="WP_106480498.1">
    <property type="nucleotide sequence ID" value="NZ_CP032819.1"/>
</dbReference>
<dbReference type="AlphaFoldDB" id="A0A3S9VTE7"/>
<protein>
    <submittedName>
        <fullName evidence="2">GSCFA domain protein</fullName>
    </submittedName>
</protein>
<dbReference type="InterPro" id="IPR014982">
    <property type="entry name" value="GSCFA"/>
</dbReference>
<gene>
    <name evidence="2" type="ORF">D8S85_09505</name>
</gene>
<reference evidence="2 3" key="1">
    <citation type="submission" date="2018-10" db="EMBL/GenBank/DDBJ databases">
        <title>Butyricimonas faecalis sp. nov., isolated from human faeces and emended description of the genus Butyricimonas.</title>
        <authorList>
            <person name="Le Roy T."/>
            <person name="Van der Smissen P."/>
            <person name="Paquot A."/>
            <person name="Delzenne N."/>
            <person name="Muccioli G."/>
            <person name="Collet J.-F."/>
            <person name="Cani P.D."/>
        </authorList>
    </citation>
    <scope>NUCLEOTIDE SEQUENCE [LARGE SCALE GENOMIC DNA]</scope>
    <source>
        <strain evidence="2 3">H184</strain>
    </source>
</reference>
<keyword evidence="3" id="KW-1185">Reference proteome</keyword>
<evidence type="ECO:0000313" key="2">
    <source>
        <dbReference type="EMBL" id="AZS29760.1"/>
    </source>
</evidence>
<dbReference type="Pfam" id="PF08885">
    <property type="entry name" value="GSCFA"/>
    <property type="match status" value="1"/>
</dbReference>
<organism evidence="2 3">
    <name type="scientific">Butyricimonas faecalis</name>
    <dbReference type="NCBI Taxonomy" id="2093856"/>
    <lineage>
        <taxon>Bacteria</taxon>
        <taxon>Pseudomonadati</taxon>
        <taxon>Bacteroidota</taxon>
        <taxon>Bacteroidia</taxon>
        <taxon>Bacteroidales</taxon>
        <taxon>Odoribacteraceae</taxon>
        <taxon>Butyricimonas</taxon>
    </lineage>
</organism>
<dbReference type="SUPFAM" id="SSF52266">
    <property type="entry name" value="SGNH hydrolase"/>
    <property type="match status" value="1"/>
</dbReference>
<evidence type="ECO:0000313" key="3">
    <source>
        <dbReference type="Proteomes" id="UP000270673"/>
    </source>
</evidence>
<sequence length="329" mass="38429">MNLQTKITIVAPDFSIDYNSKLMMLGSCFAENIGSKFSYYKFDVDVNPCGIIYNPLSVANVLRLIMEGKRFEKNDLRKVGEKWVSLYHHGAFSSTDPDECLSRINGRLEKAAEELCSLDLLVITWGTAWVYKHVRENMIVSNCHKIPAQEFERSRLSVENIVEEYVELIERLREINPGLRILFTVSPIRHWKDGAHGNQLSKATLLLAIDQLREKLEYVYYFPAYEIVLDELRDYRFYADDMLHVSGFTVDYIWERFLYSFITPDVLGLMNQIGRINKGMAHRPFDSKSEDYQRLVKKMLAEMAMISHSYPMIDFSAEEEKLRNLKFRI</sequence>
<dbReference type="KEGG" id="buy:D8S85_09505"/>